<dbReference type="PROSITE" id="PS50943">
    <property type="entry name" value="HTH_CROC1"/>
    <property type="match status" value="1"/>
</dbReference>
<dbReference type="Proteomes" id="UP000298412">
    <property type="component" value="Unassembled WGS sequence"/>
</dbReference>
<gene>
    <name evidence="2" type="ORF">E3O19_08800</name>
</gene>
<dbReference type="GO" id="GO:0003677">
    <property type="term" value="F:DNA binding"/>
    <property type="evidence" value="ECO:0007669"/>
    <property type="project" value="InterPro"/>
</dbReference>
<dbReference type="CDD" id="cd00093">
    <property type="entry name" value="HTH_XRE"/>
    <property type="match status" value="1"/>
</dbReference>
<feature type="domain" description="HTH cro/C1-type" evidence="1">
    <location>
        <begin position="45"/>
        <end position="101"/>
    </location>
</feature>
<comment type="caution">
    <text evidence="2">The sequence shown here is derived from an EMBL/GenBank/DDBJ whole genome shotgun (WGS) entry which is preliminary data.</text>
</comment>
<dbReference type="OrthoDB" id="4990661at2"/>
<reference evidence="2 3" key="1">
    <citation type="submission" date="2019-03" db="EMBL/GenBank/DDBJ databases">
        <title>Genomics of glacier-inhabiting Cryobacterium strains.</title>
        <authorList>
            <person name="Liu Q."/>
            <person name="Xin Y.-H."/>
        </authorList>
    </citation>
    <scope>NUCLEOTIDE SEQUENCE [LARGE SCALE GENOMIC DNA]</scope>
    <source>
        <strain evidence="2 3">MDT1-3</strain>
    </source>
</reference>
<evidence type="ECO:0000313" key="3">
    <source>
        <dbReference type="Proteomes" id="UP000298412"/>
    </source>
</evidence>
<dbReference type="Pfam" id="PF01381">
    <property type="entry name" value="HTH_3"/>
    <property type="match status" value="1"/>
</dbReference>
<dbReference type="EMBL" id="SOFP01000046">
    <property type="protein sequence ID" value="TFC15218.1"/>
    <property type="molecule type" value="Genomic_DNA"/>
</dbReference>
<accession>A0A4R8WX24</accession>
<name>A0A4R8WX24_9MICO</name>
<evidence type="ECO:0000259" key="1">
    <source>
        <dbReference type="PROSITE" id="PS50943"/>
    </source>
</evidence>
<dbReference type="Gene3D" id="1.10.260.40">
    <property type="entry name" value="lambda repressor-like DNA-binding domains"/>
    <property type="match status" value="1"/>
</dbReference>
<dbReference type="SUPFAM" id="SSF47413">
    <property type="entry name" value="lambda repressor-like DNA-binding domains"/>
    <property type="match status" value="1"/>
</dbReference>
<protein>
    <submittedName>
        <fullName evidence="2">XRE family transcriptional regulator</fullName>
    </submittedName>
</protein>
<dbReference type="InterPro" id="IPR010982">
    <property type="entry name" value="Lambda_DNA-bd_dom_sf"/>
</dbReference>
<dbReference type="RefSeq" id="WP_134566962.1">
    <property type="nucleotide sequence ID" value="NZ_SOFP01000046.1"/>
</dbReference>
<evidence type="ECO:0000313" key="2">
    <source>
        <dbReference type="EMBL" id="TFC15218.1"/>
    </source>
</evidence>
<organism evidence="2 3">
    <name type="scientific">Cryobacterium algoritolerans</name>
    <dbReference type="NCBI Taxonomy" id="1259184"/>
    <lineage>
        <taxon>Bacteria</taxon>
        <taxon>Bacillati</taxon>
        <taxon>Actinomycetota</taxon>
        <taxon>Actinomycetes</taxon>
        <taxon>Micrococcales</taxon>
        <taxon>Microbacteriaceae</taxon>
        <taxon>Cryobacterium</taxon>
    </lineage>
</organism>
<dbReference type="SMART" id="SM00530">
    <property type="entry name" value="HTH_XRE"/>
    <property type="match status" value="1"/>
</dbReference>
<keyword evidence="3" id="KW-1185">Reference proteome</keyword>
<sequence length="102" mass="10859">MARNFKDLADRAKAEWSDDTRAVYETAGTTFDAELASRVELGAMLAAARKARDLTQPALSSATGIQQAEISRIERGIGNPTAATLSRLAAALGQKITLTRVP</sequence>
<dbReference type="AlphaFoldDB" id="A0A4R8WX24"/>
<proteinExistence type="predicted"/>
<dbReference type="InterPro" id="IPR001387">
    <property type="entry name" value="Cro/C1-type_HTH"/>
</dbReference>